<dbReference type="GO" id="GO:0016192">
    <property type="term" value="P:vesicle-mediated transport"/>
    <property type="evidence" value="ECO:0007669"/>
    <property type="project" value="InterPro"/>
</dbReference>
<proteinExistence type="inferred from homology"/>
<reference evidence="3" key="1">
    <citation type="submission" date="2022-07" db="EMBL/GenBank/DDBJ databases">
        <title>Phylogenomic reconstructions and comparative analyses of Kickxellomycotina fungi.</title>
        <authorList>
            <person name="Reynolds N.K."/>
            <person name="Stajich J.E."/>
            <person name="Barry K."/>
            <person name="Grigoriev I.V."/>
            <person name="Crous P."/>
            <person name="Smith M.E."/>
        </authorList>
    </citation>
    <scope>NUCLEOTIDE SEQUENCE</scope>
    <source>
        <strain evidence="3">RSA 1196</strain>
    </source>
</reference>
<comment type="similarity">
    <text evidence="1">Belongs to the STXBP/unc-18/SEC1 family.</text>
</comment>
<sequence length="511" mass="57536">MPSHTHGPAGVDDTIPTSQGKPDFTIFQELARKGLTETLDAVRGTKVLVIDPALSSLISLVAEFSLLKDHGVERIFHIHPGRLETDNHSVLYLIRPNVQHAQWIADQVRDSNARGETREYTLYFCPRRTLVCDRILEEHGVLGDLTVGEFPMDFVPLEKDVATLGLDDCIRTLLVDDVPTSLFSMGRALMRLQAIHGFFPRIVGKGRTAKQLGDMLVRMRRELAVDEPMAAQSCTISQTIDTLIIIDRQVDLISPLCTQLTYEGLIDERYGIKNSLVEVDANFSQTATSTSSTSTNPTLATKKKKIPLNSKDGLFAELRDLNFSVVGGWLHRAAKRINQDYEGRHQAKTISQLRQFIGKLGNLQTEHQSLKLHTYLAEELYKFTLTTAFNKNLEFEQTLMSGAQVPSNSAFTDYLDELLGKQAPLPQVLRLLCLQSLVNNGLKSKMYDYWRREIVQTYGYQHLITLERLARLQLLVPNPNNARGHYNSLKKSLHLLVDDVDEVNPDDIAFV</sequence>
<gene>
    <name evidence="3" type="primary">VPS33</name>
    <name evidence="3" type="ORF">IWQ62_001528</name>
</gene>
<dbReference type="Pfam" id="PF00995">
    <property type="entry name" value="Sec1"/>
    <property type="match status" value="1"/>
</dbReference>
<dbReference type="InterPro" id="IPR043127">
    <property type="entry name" value="Sec-1-like_dom3a"/>
</dbReference>
<feature type="non-terminal residue" evidence="3">
    <location>
        <position position="511"/>
    </location>
</feature>
<evidence type="ECO:0000313" key="3">
    <source>
        <dbReference type="EMBL" id="KAJ1967978.1"/>
    </source>
</evidence>
<dbReference type="Gene3D" id="1.25.40.850">
    <property type="match status" value="1"/>
</dbReference>
<dbReference type="InterPro" id="IPR001619">
    <property type="entry name" value="Sec1-like"/>
</dbReference>
<protein>
    <submittedName>
        <fullName evidence="3">Vacuolar protein-sorting-associated protein 33</fullName>
    </submittedName>
</protein>
<dbReference type="InterPro" id="IPR036045">
    <property type="entry name" value="Sec1-like_sf"/>
</dbReference>
<keyword evidence="4" id="KW-1185">Reference proteome</keyword>
<organism evidence="3 4">
    <name type="scientific">Dispira parvispora</name>
    <dbReference type="NCBI Taxonomy" id="1520584"/>
    <lineage>
        <taxon>Eukaryota</taxon>
        <taxon>Fungi</taxon>
        <taxon>Fungi incertae sedis</taxon>
        <taxon>Zoopagomycota</taxon>
        <taxon>Kickxellomycotina</taxon>
        <taxon>Dimargaritomycetes</taxon>
        <taxon>Dimargaritales</taxon>
        <taxon>Dimargaritaceae</taxon>
        <taxon>Dispira</taxon>
    </lineage>
</organism>
<feature type="region of interest" description="Disordered" evidence="2">
    <location>
        <begin position="1"/>
        <end position="20"/>
    </location>
</feature>
<name>A0A9W8AYT1_9FUNG</name>
<dbReference type="Gene3D" id="3.40.50.2060">
    <property type="match status" value="1"/>
</dbReference>
<accession>A0A9W8AYT1</accession>
<dbReference type="PANTHER" id="PTHR11679">
    <property type="entry name" value="VESICLE PROTEIN SORTING-ASSOCIATED"/>
    <property type="match status" value="1"/>
</dbReference>
<comment type="caution">
    <text evidence="3">The sequence shown here is derived from an EMBL/GenBank/DDBJ whole genome shotgun (WGS) entry which is preliminary data.</text>
</comment>
<dbReference type="AlphaFoldDB" id="A0A9W8AYT1"/>
<dbReference type="Gene3D" id="3.90.830.10">
    <property type="entry name" value="Syntaxin Binding Protein 1, Chain A, domain 2"/>
    <property type="match status" value="1"/>
</dbReference>
<dbReference type="InterPro" id="IPR043155">
    <property type="entry name" value="VPS33_dom3b"/>
</dbReference>
<dbReference type="EMBL" id="JANBPY010000250">
    <property type="protein sequence ID" value="KAJ1967978.1"/>
    <property type="molecule type" value="Genomic_DNA"/>
</dbReference>
<evidence type="ECO:0000313" key="4">
    <source>
        <dbReference type="Proteomes" id="UP001150925"/>
    </source>
</evidence>
<evidence type="ECO:0000256" key="1">
    <source>
        <dbReference type="ARBA" id="ARBA00009884"/>
    </source>
</evidence>
<dbReference type="Proteomes" id="UP001150925">
    <property type="component" value="Unassembled WGS sequence"/>
</dbReference>
<dbReference type="SUPFAM" id="SSF56815">
    <property type="entry name" value="Sec1/munc18-like (SM) proteins"/>
    <property type="match status" value="1"/>
</dbReference>
<dbReference type="InterPro" id="IPR043154">
    <property type="entry name" value="Sec-1-like_dom1"/>
</dbReference>
<evidence type="ECO:0000256" key="2">
    <source>
        <dbReference type="SAM" id="MobiDB-lite"/>
    </source>
</evidence>
<dbReference type="OrthoDB" id="10262287at2759"/>